<organism evidence="1 2">
    <name type="scientific">Butyrivibrio fibrisolvens</name>
    <dbReference type="NCBI Taxonomy" id="831"/>
    <lineage>
        <taxon>Bacteria</taxon>
        <taxon>Bacillati</taxon>
        <taxon>Bacillota</taxon>
        <taxon>Clostridia</taxon>
        <taxon>Lachnospirales</taxon>
        <taxon>Lachnospiraceae</taxon>
        <taxon>Butyrivibrio</taxon>
    </lineage>
</organism>
<protein>
    <submittedName>
        <fullName evidence="1">Uncharacterized protein</fullName>
    </submittedName>
</protein>
<reference evidence="1 2" key="1">
    <citation type="submission" date="2016-10" db="EMBL/GenBank/DDBJ databases">
        <authorList>
            <person name="de Groot N.N."/>
        </authorList>
    </citation>
    <scope>NUCLEOTIDE SEQUENCE [LARGE SCALE GENOMIC DNA]</scope>
    <source>
        <strain evidence="1 2">AR40</strain>
    </source>
</reference>
<evidence type="ECO:0000313" key="1">
    <source>
        <dbReference type="EMBL" id="SES42801.1"/>
    </source>
</evidence>
<dbReference type="Proteomes" id="UP000182584">
    <property type="component" value="Unassembled WGS sequence"/>
</dbReference>
<name>A0A1H9X9S4_BUTFI</name>
<dbReference type="OrthoDB" id="1495276at2"/>
<evidence type="ECO:0000313" key="2">
    <source>
        <dbReference type="Proteomes" id="UP000182584"/>
    </source>
</evidence>
<dbReference type="RefSeq" id="WP_074759087.1">
    <property type="nucleotide sequence ID" value="NZ_FOGJ01000050.1"/>
</dbReference>
<gene>
    <name evidence="1" type="ORF">SAMN04487884_15010</name>
</gene>
<sequence>MLTFEITDNDFHDIKYLLKTPVIKRFIKSPMVSKIMGRADLNRPEDLKKAKDKFHAIQDWADAHPQYKDKTAL</sequence>
<accession>A0A1H9X9S4</accession>
<dbReference type="EMBL" id="FOGJ01000050">
    <property type="protein sequence ID" value="SES42801.1"/>
    <property type="molecule type" value="Genomic_DNA"/>
</dbReference>
<dbReference type="AlphaFoldDB" id="A0A1H9X9S4"/>
<proteinExistence type="predicted"/>